<feature type="transmembrane region" description="Helical" evidence="1">
    <location>
        <begin position="24"/>
        <end position="42"/>
    </location>
</feature>
<dbReference type="WBParaSite" id="BPAG_0001269601-mRNA-1">
    <property type="protein sequence ID" value="BPAG_0001269601-mRNA-1"/>
    <property type="gene ID" value="BPAG_0001269601"/>
</dbReference>
<proteinExistence type="predicted"/>
<gene>
    <name evidence="2" type="ORF">BPAG_LOCUS12658</name>
</gene>
<reference evidence="2 3" key="2">
    <citation type="submission" date="2018-11" db="EMBL/GenBank/DDBJ databases">
        <authorList>
            <consortium name="Pathogen Informatics"/>
        </authorList>
    </citation>
    <scope>NUCLEOTIDE SEQUENCE [LARGE SCALE GENOMIC DNA]</scope>
</reference>
<keyword evidence="1" id="KW-1133">Transmembrane helix</keyword>
<protein>
    <submittedName>
        <fullName evidence="4">Transmembrane protein</fullName>
    </submittedName>
</protein>
<keyword evidence="3" id="KW-1185">Reference proteome</keyword>
<accession>A0A0N4TV44</accession>
<evidence type="ECO:0000313" key="3">
    <source>
        <dbReference type="Proteomes" id="UP000278627"/>
    </source>
</evidence>
<dbReference type="Proteomes" id="UP000278627">
    <property type="component" value="Unassembled WGS sequence"/>
</dbReference>
<sequence length="137" mass="15557">MGSHFSGHAYSLPLLFSIFPTPSLSLSIYIYIYICVSALFLIREDELRFHTTSLISCRGTGRRERRTENVNRNIVTCRGGWGWRRVSYSLWLVDDCHFSRIQLVTLCLAVLSVLLSSMNIHLPSSDSILNMQGEGLT</sequence>
<organism evidence="4">
    <name type="scientific">Brugia pahangi</name>
    <name type="common">Filarial nematode worm</name>
    <dbReference type="NCBI Taxonomy" id="6280"/>
    <lineage>
        <taxon>Eukaryota</taxon>
        <taxon>Metazoa</taxon>
        <taxon>Ecdysozoa</taxon>
        <taxon>Nematoda</taxon>
        <taxon>Chromadorea</taxon>
        <taxon>Rhabditida</taxon>
        <taxon>Spirurina</taxon>
        <taxon>Spiruromorpha</taxon>
        <taxon>Filarioidea</taxon>
        <taxon>Onchocercidae</taxon>
        <taxon>Brugia</taxon>
    </lineage>
</organism>
<evidence type="ECO:0000313" key="4">
    <source>
        <dbReference type="WBParaSite" id="BPAG_0001269601-mRNA-1"/>
    </source>
</evidence>
<evidence type="ECO:0000256" key="1">
    <source>
        <dbReference type="SAM" id="Phobius"/>
    </source>
</evidence>
<keyword evidence="1" id="KW-0472">Membrane</keyword>
<keyword evidence="1" id="KW-0812">Transmembrane</keyword>
<dbReference type="EMBL" id="UZAD01013310">
    <property type="protein sequence ID" value="VDN93844.1"/>
    <property type="molecule type" value="Genomic_DNA"/>
</dbReference>
<name>A0A0N4TV44_BRUPA</name>
<evidence type="ECO:0000313" key="2">
    <source>
        <dbReference type="EMBL" id="VDN93844.1"/>
    </source>
</evidence>
<reference evidence="4" key="1">
    <citation type="submission" date="2017-02" db="UniProtKB">
        <authorList>
            <consortium name="WormBaseParasite"/>
        </authorList>
    </citation>
    <scope>IDENTIFICATION</scope>
</reference>
<dbReference type="AlphaFoldDB" id="A0A0N4TV44"/>